<feature type="region of interest" description="Disordered" evidence="1">
    <location>
        <begin position="979"/>
        <end position="1001"/>
    </location>
</feature>
<accession>A0A1Y1LEW6</accession>
<feature type="region of interest" description="Disordered" evidence="1">
    <location>
        <begin position="1"/>
        <end position="23"/>
    </location>
</feature>
<feature type="compositionally biased region" description="Polar residues" evidence="1">
    <location>
        <begin position="75"/>
        <end position="91"/>
    </location>
</feature>
<feature type="compositionally biased region" description="Polar residues" evidence="1">
    <location>
        <begin position="331"/>
        <end position="361"/>
    </location>
</feature>
<feature type="region of interest" description="Disordered" evidence="1">
    <location>
        <begin position="325"/>
        <end position="361"/>
    </location>
</feature>
<feature type="compositionally biased region" description="Basic and acidic residues" evidence="1">
    <location>
        <begin position="987"/>
        <end position="1001"/>
    </location>
</feature>
<evidence type="ECO:0000313" key="2">
    <source>
        <dbReference type="EMBL" id="JAV70106.1"/>
    </source>
</evidence>
<feature type="region of interest" description="Disordered" evidence="1">
    <location>
        <begin position="401"/>
        <end position="426"/>
    </location>
</feature>
<reference evidence="2" key="1">
    <citation type="journal article" date="2016" name="Sci. Rep.">
        <title>Molecular characterization of firefly nuptial gifts: a multi-omics approach sheds light on postcopulatory sexual selection.</title>
        <authorList>
            <person name="Al-Wathiqui N."/>
            <person name="Fallon T.R."/>
            <person name="South A."/>
            <person name="Weng J.K."/>
            <person name="Lewis S.M."/>
        </authorList>
    </citation>
    <scope>NUCLEOTIDE SEQUENCE</scope>
</reference>
<name>A0A1Y1LEW6_PHOPY</name>
<evidence type="ECO:0000256" key="1">
    <source>
        <dbReference type="SAM" id="MobiDB-lite"/>
    </source>
</evidence>
<feature type="region of interest" description="Disordered" evidence="1">
    <location>
        <begin position="71"/>
        <end position="99"/>
    </location>
</feature>
<proteinExistence type="predicted"/>
<feature type="region of interest" description="Disordered" evidence="1">
    <location>
        <begin position="739"/>
        <end position="759"/>
    </location>
</feature>
<feature type="compositionally biased region" description="Basic and acidic residues" evidence="1">
    <location>
        <begin position="818"/>
        <end position="835"/>
    </location>
</feature>
<feature type="region of interest" description="Disordered" evidence="1">
    <location>
        <begin position="802"/>
        <end position="844"/>
    </location>
</feature>
<sequence length="1053" mass="118952">MNFAERRAKRCEKDLLPNKRSKQSEVKIIKHFEPNTQFSNPSSSDKELPYFDISTDDEDVQCIPQFRYKERRPKNSLTNIRGKPSNEQSGKSPKETTLGATKCDNFKPNDCKRIRQVTISCKYKMKNVIKETKSTQTSTSTLKVQKTQSAIAHDSYLEDLKREIICNENYMRKTVSDLKNEIWLFQSTRNFEQCVQREPSGGYDDYHSECESKTVQLDGTEREVTDVNGSALVLRDAPNSPKIKSAQEVNLTRTKGLALTKEDYFTILNDQNTQIEKCLHLVTKAESLMKHIPNDLRICSSCHSPHSKDNFKQVIGVFNMSTQIEIDDPQENSPNKPNTSDKSNTQENEPQSSKQCDQPATIDNTIFSVPSGESWSEQGDDQKCEFAICQEVASKLEKLANENIETQPDDYTKLEEENVNSTSEEKIPSIHTKLSAHLLPSVVIRKELVTQKIPDVVIEPEESDAQIDNNQNVGYEILSAKNDKSVDKIDQVLKEHESESTQIVERTYVDESSQTSASNVHVSEDTVVAKSANTHKDEISKKIMGDILKDPDALSMYKSYQVIEENRVLPTCSEEIDEDRLCFIDKDVYKTYVNPSGFKHIKSTTSSSSKGSEVHSSLGNFYQNKATQVDGIFYENGGQMDVSLFKQAGKSENSERKVRDKDGSISGATVDVILSINTSALREMSQRGITGDNSQDSGLKKLESSETSNVKEVPQCDVLNKPTISDEFLLIHDGKMTASSSKTESFKRRSSTGSSSTANTDDSLKIFSLLETPSNSVVEASDYCRCLKFCCPKLKKEKPYFVKHEPESRPRKSSISEPKTKRLTEAQNNEGKDDGSCPSDPQQRRKVKIEEPLFGSHRLPLQECDPHMESFIKELTIGTMPTRASVPATIDPISPSRLHNDYSNEHVLSVIKKASEGLDDTKKKHTVMPMSIQQPTFIIDNCNCEQIKQYLKYTVVKYNDFKKLNGNVEVRREIMSEDGKTLPSLEEETHSEGEVTRSYERSVGEIRSSSASERVFVKEIEKSRRRIINRKEHNSNWVTYYVTSDDSTSLISS</sequence>
<dbReference type="EMBL" id="GEZM01062034">
    <property type="protein sequence ID" value="JAV70106.1"/>
    <property type="molecule type" value="Transcribed_RNA"/>
</dbReference>
<protein>
    <submittedName>
        <fullName evidence="2">Uncharacterized protein</fullName>
    </submittedName>
</protein>
<organism evidence="2">
    <name type="scientific">Photinus pyralis</name>
    <name type="common">Common eastern firefly</name>
    <name type="synonym">Lampyris pyralis</name>
    <dbReference type="NCBI Taxonomy" id="7054"/>
    <lineage>
        <taxon>Eukaryota</taxon>
        <taxon>Metazoa</taxon>
        <taxon>Ecdysozoa</taxon>
        <taxon>Arthropoda</taxon>
        <taxon>Hexapoda</taxon>
        <taxon>Insecta</taxon>
        <taxon>Pterygota</taxon>
        <taxon>Neoptera</taxon>
        <taxon>Endopterygota</taxon>
        <taxon>Coleoptera</taxon>
        <taxon>Polyphaga</taxon>
        <taxon>Elateriformia</taxon>
        <taxon>Elateroidea</taxon>
        <taxon>Lampyridae</taxon>
        <taxon>Lampyrinae</taxon>
        <taxon>Photinus</taxon>
    </lineage>
</organism>
<feature type="region of interest" description="Disordered" evidence="1">
    <location>
        <begin position="686"/>
        <end position="714"/>
    </location>
</feature>
<dbReference type="AlphaFoldDB" id="A0A1Y1LEW6"/>
<feature type="compositionally biased region" description="Polar residues" evidence="1">
    <location>
        <begin position="687"/>
        <end position="697"/>
    </location>
</feature>